<reference evidence="3" key="1">
    <citation type="submission" date="2016-11" db="UniProtKB">
        <authorList>
            <consortium name="WormBaseParasite"/>
        </authorList>
    </citation>
    <scope>IDENTIFICATION</scope>
</reference>
<evidence type="ECO:0000313" key="2">
    <source>
        <dbReference type="Proteomes" id="UP000095280"/>
    </source>
</evidence>
<dbReference type="Proteomes" id="UP000095280">
    <property type="component" value="Unplaced"/>
</dbReference>
<organism evidence="2 3">
    <name type="scientific">Macrostomum lignano</name>
    <dbReference type="NCBI Taxonomy" id="282301"/>
    <lineage>
        <taxon>Eukaryota</taxon>
        <taxon>Metazoa</taxon>
        <taxon>Spiralia</taxon>
        <taxon>Lophotrochozoa</taxon>
        <taxon>Platyhelminthes</taxon>
        <taxon>Rhabditophora</taxon>
        <taxon>Macrostomorpha</taxon>
        <taxon>Macrostomida</taxon>
        <taxon>Macrostomidae</taxon>
        <taxon>Macrostomum</taxon>
    </lineage>
</organism>
<feature type="region of interest" description="Disordered" evidence="1">
    <location>
        <begin position="160"/>
        <end position="197"/>
    </location>
</feature>
<sequence length="208" mass="22955">MGVCIKLAIVKQSRSRLVSHTIDSATLALVLPVSVCLSSFLFFYSGAHCFPWVSCSRPAFKRCVFFCFTQAQGLASGHGISHRVEPPVKSYESEGLKHYERVRKEKYRPALAEITLPPLSRESGDACTARAENRACNRGAIKHLSMPSVETLCKGRHPVATMSSGDLQSLRNHSKSGGHFFGPNQPPRRRAKESRPAHFVADYLKGAQ</sequence>
<name>A0A1I8FQN1_9PLAT</name>
<protein>
    <submittedName>
        <fullName evidence="3">Transmembrane protein</fullName>
    </submittedName>
</protein>
<proteinExistence type="predicted"/>
<evidence type="ECO:0000313" key="3">
    <source>
        <dbReference type="WBParaSite" id="maker-unitig_42785-snap-gene-0.1-mRNA-1"/>
    </source>
</evidence>
<dbReference type="WBParaSite" id="maker-unitig_42785-snap-gene-0.1-mRNA-1">
    <property type="protein sequence ID" value="maker-unitig_42785-snap-gene-0.1-mRNA-1"/>
    <property type="gene ID" value="maker-unitig_42785-snap-gene-0.1"/>
</dbReference>
<dbReference type="AlphaFoldDB" id="A0A1I8FQN1"/>
<keyword evidence="2" id="KW-1185">Reference proteome</keyword>
<evidence type="ECO:0000256" key="1">
    <source>
        <dbReference type="SAM" id="MobiDB-lite"/>
    </source>
</evidence>
<feature type="compositionally biased region" description="Polar residues" evidence="1">
    <location>
        <begin position="161"/>
        <end position="171"/>
    </location>
</feature>
<accession>A0A1I8FQN1</accession>